<reference evidence="4 5" key="1">
    <citation type="submission" date="2016-07" db="EMBL/GenBank/DDBJ databases">
        <title>Genome analysis of Flavihumibacter stibioxidans YS-17.</title>
        <authorList>
            <person name="Shi K."/>
            <person name="Han Y."/>
            <person name="Wang G."/>
        </authorList>
    </citation>
    <scope>NUCLEOTIDE SEQUENCE [LARGE SCALE GENOMIC DNA]</scope>
    <source>
        <strain evidence="4 5">YS-17</strain>
    </source>
</reference>
<dbReference type="RefSeq" id="WP_187257732.1">
    <property type="nucleotide sequence ID" value="NZ_JBHULF010000020.1"/>
</dbReference>
<evidence type="ECO:0000256" key="1">
    <source>
        <dbReference type="ARBA" id="ARBA00010990"/>
    </source>
</evidence>
<organism evidence="4 5">
    <name type="scientific">Flavihumibacter stibioxidans</name>
    <dbReference type="NCBI Taxonomy" id="1834163"/>
    <lineage>
        <taxon>Bacteria</taxon>
        <taxon>Pseudomonadati</taxon>
        <taxon>Bacteroidota</taxon>
        <taxon>Chitinophagia</taxon>
        <taxon>Chitinophagales</taxon>
        <taxon>Chitinophagaceae</taxon>
        <taxon>Flavihumibacter</taxon>
    </lineage>
</organism>
<dbReference type="PANTHER" id="PTHR12215">
    <property type="entry name" value="PHOSPHOPANTETHEINE TRANSFERASE"/>
    <property type="match status" value="1"/>
</dbReference>
<dbReference type="InterPro" id="IPR037143">
    <property type="entry name" value="4-PPantetheinyl_Trfase_dom_sf"/>
</dbReference>
<protein>
    <submittedName>
        <fullName evidence="4">4-phosphopantetheinyl transferase</fullName>
    </submittedName>
</protein>
<evidence type="ECO:0000313" key="4">
    <source>
        <dbReference type="EMBL" id="MBC6492409.1"/>
    </source>
</evidence>
<sequence length="212" mass="24990">MALFYQHNINQSTRLAIWRIEEPESFFLKKVPLHQQVTHPYKRLQHLAGRYLLPLLFDDFPLEEILVADTRKPFLPGEKYHFSISHSGYYAAAIASSQNRVGIDIEMVSPRIERISHKFLSPEEKAFLQEWELFDQLQLELTTVLWSAKEAIFKWHGEGQVDFRQHMRMKGPLNYSVSEWMQLPFRFEKGISMPLDLHARIFDQLVLAYVAT</sequence>
<dbReference type="PANTHER" id="PTHR12215:SF10">
    <property type="entry name" value="L-AMINOADIPATE-SEMIALDEHYDE DEHYDROGENASE-PHOSPHOPANTETHEINYL TRANSFERASE"/>
    <property type="match status" value="1"/>
</dbReference>
<gene>
    <name evidence="4" type="ORF">BC349_15215</name>
</gene>
<evidence type="ECO:0000259" key="3">
    <source>
        <dbReference type="Pfam" id="PF01648"/>
    </source>
</evidence>
<proteinExistence type="inferred from homology"/>
<feature type="domain" description="4'-phosphopantetheinyl transferase" evidence="3">
    <location>
        <begin position="100"/>
        <end position="164"/>
    </location>
</feature>
<comment type="caution">
    <text evidence="4">The sequence shown here is derived from an EMBL/GenBank/DDBJ whole genome shotgun (WGS) entry which is preliminary data.</text>
</comment>
<dbReference type="EMBL" id="MBUA01000028">
    <property type="protein sequence ID" value="MBC6492409.1"/>
    <property type="molecule type" value="Genomic_DNA"/>
</dbReference>
<dbReference type="InterPro" id="IPR008278">
    <property type="entry name" value="4-PPantetheinyl_Trfase_dom"/>
</dbReference>
<keyword evidence="2 4" id="KW-0808">Transferase</keyword>
<dbReference type="Proteomes" id="UP000765802">
    <property type="component" value="Unassembled WGS sequence"/>
</dbReference>
<dbReference type="SUPFAM" id="SSF56214">
    <property type="entry name" value="4'-phosphopantetheinyl transferase"/>
    <property type="match status" value="2"/>
</dbReference>
<dbReference type="InterPro" id="IPR050559">
    <property type="entry name" value="P-Pant_transferase_sf"/>
</dbReference>
<name>A0ABR7MBK3_9BACT</name>
<dbReference type="GO" id="GO:0016740">
    <property type="term" value="F:transferase activity"/>
    <property type="evidence" value="ECO:0007669"/>
    <property type="project" value="UniProtKB-KW"/>
</dbReference>
<dbReference type="Pfam" id="PF01648">
    <property type="entry name" value="ACPS"/>
    <property type="match status" value="1"/>
</dbReference>
<evidence type="ECO:0000256" key="2">
    <source>
        <dbReference type="ARBA" id="ARBA00022679"/>
    </source>
</evidence>
<comment type="similarity">
    <text evidence="1">Belongs to the P-Pant transferase superfamily. Gsp/Sfp/HetI/AcpT family.</text>
</comment>
<evidence type="ECO:0000313" key="5">
    <source>
        <dbReference type="Proteomes" id="UP000765802"/>
    </source>
</evidence>
<accession>A0ABR7MBK3</accession>
<keyword evidence="5" id="KW-1185">Reference proteome</keyword>
<dbReference type="Gene3D" id="3.90.470.20">
    <property type="entry name" value="4'-phosphopantetheinyl transferase domain"/>
    <property type="match status" value="2"/>
</dbReference>